<dbReference type="Pfam" id="PF03466">
    <property type="entry name" value="LysR_substrate"/>
    <property type="match status" value="1"/>
</dbReference>
<dbReference type="PROSITE" id="PS50931">
    <property type="entry name" value="HTH_LYSR"/>
    <property type="match status" value="1"/>
</dbReference>
<name>A0ABT5DJ61_9BACT</name>
<evidence type="ECO:0000313" key="6">
    <source>
        <dbReference type="EMBL" id="MDC0713109.1"/>
    </source>
</evidence>
<evidence type="ECO:0000256" key="2">
    <source>
        <dbReference type="ARBA" id="ARBA00023015"/>
    </source>
</evidence>
<keyword evidence="4" id="KW-0804">Transcription</keyword>
<dbReference type="CDD" id="cd05466">
    <property type="entry name" value="PBP2_LTTR_substrate"/>
    <property type="match status" value="1"/>
</dbReference>
<evidence type="ECO:0000313" key="7">
    <source>
        <dbReference type="Proteomes" id="UP001221838"/>
    </source>
</evidence>
<accession>A0ABT5DJ61</accession>
<dbReference type="PANTHER" id="PTHR30346">
    <property type="entry name" value="TRANSCRIPTIONAL DUAL REGULATOR HCAR-RELATED"/>
    <property type="match status" value="1"/>
</dbReference>
<protein>
    <submittedName>
        <fullName evidence="6">LysR family transcriptional regulator</fullName>
    </submittedName>
</protein>
<keyword evidence="2" id="KW-0805">Transcription regulation</keyword>
<dbReference type="Pfam" id="PF00126">
    <property type="entry name" value="HTH_1"/>
    <property type="match status" value="1"/>
</dbReference>
<keyword evidence="7" id="KW-1185">Reference proteome</keyword>
<dbReference type="InterPro" id="IPR036390">
    <property type="entry name" value="WH_DNA-bd_sf"/>
</dbReference>
<reference evidence="6 7" key="1">
    <citation type="submission" date="2022-11" db="EMBL/GenBank/DDBJ databases">
        <title>Minimal conservation of predation-associated metabolite biosynthetic gene clusters underscores biosynthetic potential of Myxococcota including descriptions for ten novel species: Archangium lansinium sp. nov., Myxococcus landrumus sp. nov., Nannocystis bai.</title>
        <authorList>
            <person name="Ahearne A."/>
            <person name="Stevens C."/>
            <person name="Dowd S."/>
        </authorList>
    </citation>
    <scope>NUCLEOTIDE SEQUENCE [LARGE SCALE GENOMIC DNA]</scope>
    <source>
        <strain evidence="6 7">NCWAL01</strain>
    </source>
</reference>
<comment type="similarity">
    <text evidence="1">Belongs to the LysR transcriptional regulatory family.</text>
</comment>
<dbReference type="Proteomes" id="UP001221838">
    <property type="component" value="Unassembled WGS sequence"/>
</dbReference>
<dbReference type="EMBL" id="JAQNDM010000002">
    <property type="protein sequence ID" value="MDC0713109.1"/>
    <property type="molecule type" value="Genomic_DNA"/>
</dbReference>
<dbReference type="SUPFAM" id="SSF46785">
    <property type="entry name" value="Winged helix' DNA-binding domain"/>
    <property type="match status" value="1"/>
</dbReference>
<sequence>MVSVPPRKLPRHLIWLEAFAASVEAGSLEGAAEHLGVARSVVSEHLRALEQSLGDGEPLLERGPGRKLQLTPRGRRLYAGTQTPLHQLDLKRLRDLTSTEPSLRLGLNHTLSSMLLRDIARDAAQASIKLEIGFGGPFELVREAQTRQRDLVVGFTPLPPHRGVEAESLLSLPFVVLAGPDSALAQPTRSGKAIHVEELHGQPFVDWLQDDPYGGANSARFTNHDVKVREVARVESFLHLFDVLHAFRQACAITPDLRPVHPFPPDLHVWPLQEEQSQVVEVVALWPSGALSAEARHVLKGLKQRLDSKRRKSE</sequence>
<dbReference type="InterPro" id="IPR036388">
    <property type="entry name" value="WH-like_DNA-bd_sf"/>
</dbReference>
<keyword evidence="3" id="KW-0238">DNA-binding</keyword>
<evidence type="ECO:0000256" key="3">
    <source>
        <dbReference type="ARBA" id="ARBA00023125"/>
    </source>
</evidence>
<evidence type="ECO:0000259" key="5">
    <source>
        <dbReference type="PROSITE" id="PS50931"/>
    </source>
</evidence>
<dbReference type="Gene3D" id="3.40.190.290">
    <property type="match status" value="1"/>
</dbReference>
<feature type="domain" description="HTH lysR-type" evidence="5">
    <location>
        <begin position="13"/>
        <end position="71"/>
    </location>
</feature>
<evidence type="ECO:0000256" key="4">
    <source>
        <dbReference type="ARBA" id="ARBA00023163"/>
    </source>
</evidence>
<proteinExistence type="inferred from homology"/>
<comment type="caution">
    <text evidence="6">The sequence shown here is derived from an EMBL/GenBank/DDBJ whole genome shotgun (WGS) entry which is preliminary data.</text>
</comment>
<evidence type="ECO:0000256" key="1">
    <source>
        <dbReference type="ARBA" id="ARBA00009437"/>
    </source>
</evidence>
<dbReference type="Gene3D" id="1.10.10.10">
    <property type="entry name" value="Winged helix-like DNA-binding domain superfamily/Winged helix DNA-binding domain"/>
    <property type="match status" value="1"/>
</dbReference>
<dbReference type="PANTHER" id="PTHR30346:SF28">
    <property type="entry name" value="HTH-TYPE TRANSCRIPTIONAL REGULATOR CYNR"/>
    <property type="match status" value="1"/>
</dbReference>
<gene>
    <name evidence="6" type="ORF">POL68_31895</name>
</gene>
<dbReference type="InterPro" id="IPR000847">
    <property type="entry name" value="LysR_HTH_N"/>
</dbReference>
<organism evidence="6 7">
    <name type="scientific">Stigmatella ashevillensis</name>
    <dbReference type="NCBI Taxonomy" id="2995309"/>
    <lineage>
        <taxon>Bacteria</taxon>
        <taxon>Pseudomonadati</taxon>
        <taxon>Myxococcota</taxon>
        <taxon>Myxococcia</taxon>
        <taxon>Myxococcales</taxon>
        <taxon>Cystobacterineae</taxon>
        <taxon>Archangiaceae</taxon>
        <taxon>Stigmatella</taxon>
    </lineage>
</organism>
<dbReference type="SUPFAM" id="SSF53850">
    <property type="entry name" value="Periplasmic binding protein-like II"/>
    <property type="match status" value="1"/>
</dbReference>
<dbReference type="RefSeq" id="WP_272143298.1">
    <property type="nucleotide sequence ID" value="NZ_JAQNDM010000002.1"/>
</dbReference>
<dbReference type="InterPro" id="IPR005119">
    <property type="entry name" value="LysR_subst-bd"/>
</dbReference>